<evidence type="ECO:0000256" key="1">
    <source>
        <dbReference type="SAM" id="MobiDB-lite"/>
    </source>
</evidence>
<sequence>MPCPPATSRALVASALSVTALLSTASCSLRDEPRPRWFSASATHTSASPAGERPPGSGAGLTQAQAQAALVTEADLGMPWVPTSGAKTWRDGVLKGRTEDRDCQRLLDSLYTEELFGVPTGPSAMTALDAAGTDAQLRYQIAAHAPADVDRTLAWLKSLPRRCGQFAATTTRGHVLGVQVTDMPLPPAGDARQALRVTMAGETEERELTYLTVDVAAVRVGEEAITVTHAGLDEVYPEITQQAVRLGAERLTEIRKQGRAQI</sequence>
<reference evidence="4" key="1">
    <citation type="journal article" date="2019" name="Int. J. Syst. Evol. Microbiol.">
        <title>The Global Catalogue of Microorganisms (GCM) 10K type strain sequencing project: providing services to taxonomists for standard genome sequencing and annotation.</title>
        <authorList>
            <consortium name="The Broad Institute Genomics Platform"/>
            <consortium name="The Broad Institute Genome Sequencing Center for Infectious Disease"/>
            <person name="Wu L."/>
            <person name="Ma J."/>
        </authorList>
    </citation>
    <scope>NUCLEOTIDE SEQUENCE [LARGE SCALE GENOMIC DNA]</scope>
    <source>
        <strain evidence="4">JCM 4957</strain>
    </source>
</reference>
<keyword evidence="2" id="KW-0732">Signal</keyword>
<protein>
    <recommendedName>
        <fullName evidence="5">Secreted protein</fullName>
    </recommendedName>
</protein>
<keyword evidence="4" id="KW-1185">Reference proteome</keyword>
<evidence type="ECO:0000313" key="4">
    <source>
        <dbReference type="Proteomes" id="UP000653308"/>
    </source>
</evidence>
<feature type="region of interest" description="Disordered" evidence="1">
    <location>
        <begin position="41"/>
        <end position="61"/>
    </location>
</feature>
<dbReference type="Proteomes" id="UP000653308">
    <property type="component" value="Unassembled WGS sequence"/>
</dbReference>
<gene>
    <name evidence="3" type="ORF">GCM10010384_27340</name>
</gene>
<feature type="chain" id="PRO_5045983591" description="Secreted protein" evidence="2">
    <location>
        <begin position="26"/>
        <end position="262"/>
    </location>
</feature>
<name>A0ABQ2ZNM1_9ACTN</name>
<feature type="signal peptide" evidence="2">
    <location>
        <begin position="1"/>
        <end position="25"/>
    </location>
</feature>
<dbReference type="EMBL" id="BMWE01000007">
    <property type="protein sequence ID" value="GGY19507.1"/>
    <property type="molecule type" value="Genomic_DNA"/>
</dbReference>
<evidence type="ECO:0000313" key="3">
    <source>
        <dbReference type="EMBL" id="GGY19507.1"/>
    </source>
</evidence>
<proteinExistence type="predicted"/>
<organism evidence="3 4">
    <name type="scientific">Streptomyces djakartensis</name>
    <dbReference type="NCBI Taxonomy" id="68193"/>
    <lineage>
        <taxon>Bacteria</taxon>
        <taxon>Bacillati</taxon>
        <taxon>Actinomycetota</taxon>
        <taxon>Actinomycetes</taxon>
        <taxon>Kitasatosporales</taxon>
        <taxon>Streptomycetaceae</taxon>
        <taxon>Streptomyces</taxon>
    </lineage>
</organism>
<feature type="compositionally biased region" description="Low complexity" evidence="1">
    <location>
        <begin position="41"/>
        <end position="50"/>
    </location>
</feature>
<evidence type="ECO:0000256" key="2">
    <source>
        <dbReference type="SAM" id="SignalP"/>
    </source>
</evidence>
<evidence type="ECO:0008006" key="5">
    <source>
        <dbReference type="Google" id="ProtNLM"/>
    </source>
</evidence>
<accession>A0ABQ2ZNM1</accession>
<dbReference type="RefSeq" id="WP_190198061.1">
    <property type="nucleotide sequence ID" value="NZ_BMWE01000007.1"/>
</dbReference>
<comment type="caution">
    <text evidence="3">The sequence shown here is derived from an EMBL/GenBank/DDBJ whole genome shotgun (WGS) entry which is preliminary data.</text>
</comment>